<dbReference type="EMBL" id="AABL01002551">
    <property type="protein sequence ID" value="EAA19514.1"/>
    <property type="molecule type" value="Genomic_DNA"/>
</dbReference>
<accession>Q7R8S2</accession>
<dbReference type="PaxDb" id="73239-Q7R8S2"/>
<proteinExistence type="predicted"/>
<protein>
    <submittedName>
        <fullName evidence="1">Uncharacterized protein</fullName>
    </submittedName>
</protein>
<keyword evidence="2" id="KW-1185">Reference proteome</keyword>
<reference evidence="1 2" key="1">
    <citation type="journal article" date="2002" name="Nature">
        <title>Genome sequence and comparative analysis of the model rodent malaria parasite Plasmodium yoelii yoelii.</title>
        <authorList>
            <person name="Carlton J.M."/>
            <person name="Angiuoli S.V."/>
            <person name="Suh B.B."/>
            <person name="Kooij T.W."/>
            <person name="Pertea M."/>
            <person name="Silva J.C."/>
            <person name="Ermolaeva M.D."/>
            <person name="Allen J.E."/>
            <person name="Selengut J.D."/>
            <person name="Koo H.L."/>
            <person name="Peterson J.D."/>
            <person name="Pop M."/>
            <person name="Kosack D.S."/>
            <person name="Shumway M.F."/>
            <person name="Bidwell S.L."/>
            <person name="Shallom S.J."/>
            <person name="van Aken S.E."/>
            <person name="Riedmuller S.B."/>
            <person name="Feldblyum T.V."/>
            <person name="Cho J.K."/>
            <person name="Quackenbush J."/>
            <person name="Sedegah M."/>
            <person name="Shoaibi A."/>
            <person name="Cummings L.M."/>
            <person name="Florens L."/>
            <person name="Yates J.R."/>
            <person name="Raine J.D."/>
            <person name="Sinden R.E."/>
            <person name="Harris M.A."/>
            <person name="Cunningham D.A."/>
            <person name="Preiser P.R."/>
            <person name="Bergman L.W."/>
            <person name="Vaidya A.B."/>
            <person name="van Lin L.H."/>
            <person name="Janse C.J."/>
            <person name="Waters A.P."/>
            <person name="Smith H.O."/>
            <person name="White O.R."/>
            <person name="Salzberg S.L."/>
            <person name="Venter J.C."/>
            <person name="Fraser C.M."/>
            <person name="Hoffman S.L."/>
            <person name="Gardner M.J."/>
            <person name="Carucci D.J."/>
        </authorList>
    </citation>
    <scope>NUCLEOTIDE SEQUENCE [LARGE SCALE GENOMIC DNA]</scope>
    <source>
        <strain evidence="1 2">17XNL</strain>
    </source>
</reference>
<organism evidence="1 2">
    <name type="scientific">Plasmodium yoelii yoelii</name>
    <dbReference type="NCBI Taxonomy" id="73239"/>
    <lineage>
        <taxon>Eukaryota</taxon>
        <taxon>Sar</taxon>
        <taxon>Alveolata</taxon>
        <taxon>Apicomplexa</taxon>
        <taxon>Aconoidasida</taxon>
        <taxon>Haemosporida</taxon>
        <taxon>Plasmodiidae</taxon>
        <taxon>Plasmodium</taxon>
        <taxon>Plasmodium (Vinckeia)</taxon>
    </lineage>
</organism>
<evidence type="ECO:0000313" key="2">
    <source>
        <dbReference type="Proteomes" id="UP000008553"/>
    </source>
</evidence>
<sequence>MKLKLRIICLTKDNCYVKNLNKHKIYFIQYI</sequence>
<gene>
    <name evidence="1" type="ORF">PY07148</name>
</gene>
<dbReference type="InParanoid" id="Q7R8S2"/>
<dbReference type="Proteomes" id="UP000008553">
    <property type="component" value="Unassembled WGS sequence"/>
</dbReference>
<evidence type="ECO:0000313" key="1">
    <source>
        <dbReference type="EMBL" id="EAA19514.1"/>
    </source>
</evidence>
<name>Q7R8S2_PLAYO</name>
<dbReference type="AlphaFoldDB" id="Q7R8S2"/>
<comment type="caution">
    <text evidence="1">The sequence shown here is derived from an EMBL/GenBank/DDBJ whole genome shotgun (WGS) entry which is preliminary data.</text>
</comment>